<evidence type="ECO:0000313" key="7">
    <source>
        <dbReference type="Proteomes" id="UP001370348"/>
    </source>
</evidence>
<keyword evidence="7" id="KW-1185">Reference proteome</keyword>
<dbReference type="SUPFAM" id="SSF48695">
    <property type="entry name" value="Multiheme cytochromes"/>
    <property type="match status" value="1"/>
</dbReference>
<dbReference type="EMBL" id="CP089984">
    <property type="protein sequence ID" value="WXB19233.1"/>
    <property type="molecule type" value="Genomic_DNA"/>
</dbReference>
<organism evidence="6 7">
    <name type="scientific">Pendulispora albinea</name>
    <dbReference type="NCBI Taxonomy" id="2741071"/>
    <lineage>
        <taxon>Bacteria</taxon>
        <taxon>Pseudomonadati</taxon>
        <taxon>Myxococcota</taxon>
        <taxon>Myxococcia</taxon>
        <taxon>Myxococcales</taxon>
        <taxon>Sorangiineae</taxon>
        <taxon>Pendulisporaceae</taxon>
        <taxon>Pendulispora</taxon>
    </lineage>
</organism>
<protein>
    <submittedName>
        <fullName evidence="6">Isoquinoline 1-oxidoreductase subunit</fullName>
    </submittedName>
</protein>
<dbReference type="RefSeq" id="WP_394828857.1">
    <property type="nucleotide sequence ID" value="NZ_CP089984.1"/>
</dbReference>
<keyword evidence="1 3" id="KW-0479">Metal-binding</keyword>
<evidence type="ECO:0000256" key="2">
    <source>
        <dbReference type="ARBA" id="ARBA00023004"/>
    </source>
</evidence>
<evidence type="ECO:0000256" key="1">
    <source>
        <dbReference type="ARBA" id="ARBA00022723"/>
    </source>
</evidence>
<dbReference type="InterPro" id="IPR036280">
    <property type="entry name" value="Multihaem_cyt_sf"/>
</dbReference>
<dbReference type="PROSITE" id="PS51007">
    <property type="entry name" value="CYTC"/>
    <property type="match status" value="1"/>
</dbReference>
<evidence type="ECO:0000313" key="6">
    <source>
        <dbReference type="EMBL" id="WXB19233.1"/>
    </source>
</evidence>
<dbReference type="Proteomes" id="UP001370348">
    <property type="component" value="Chromosome"/>
</dbReference>
<accession>A0ABZ2M9P7</accession>
<sequence length="236" mass="24418">MLRGLLAGRGRPELRLAAICTFGTFGVLAALAASSAGCGGSSQEPAATPSVPLTAAPADGLRPPEAFAGISDREDRSRALFAEAGRVLLHPRCVNCHPAGDSPHQRDAMLLHDPPVTRGPADQGVVGMACGSCHQDKNPELARVPGAPNWHLAPKSMAWEGRSLGAICEQVKDRARNGGKSLQAIADHAAHDPLVAWGWAPGADRAPAPGSQAKFGALVSAWIETGAVCPKEEATR</sequence>
<dbReference type="InterPro" id="IPR009056">
    <property type="entry name" value="Cyt_c-like_dom"/>
</dbReference>
<proteinExistence type="predicted"/>
<evidence type="ECO:0000259" key="5">
    <source>
        <dbReference type="PROSITE" id="PS51007"/>
    </source>
</evidence>
<gene>
    <name evidence="6" type="ORF">LZC94_18605</name>
</gene>
<keyword evidence="2 3" id="KW-0408">Iron</keyword>
<feature type="domain" description="Cytochrome c" evidence="5">
    <location>
        <begin position="80"/>
        <end position="227"/>
    </location>
</feature>
<evidence type="ECO:0000256" key="3">
    <source>
        <dbReference type="PROSITE-ProRule" id="PRU00433"/>
    </source>
</evidence>
<evidence type="ECO:0000256" key="4">
    <source>
        <dbReference type="SAM" id="MobiDB-lite"/>
    </source>
</evidence>
<keyword evidence="3" id="KW-0349">Heme</keyword>
<name>A0ABZ2M9P7_9BACT</name>
<feature type="region of interest" description="Disordered" evidence="4">
    <location>
        <begin position="39"/>
        <end position="69"/>
    </location>
</feature>
<reference evidence="6 7" key="1">
    <citation type="submission" date="2021-12" db="EMBL/GenBank/DDBJ databases">
        <title>Discovery of the Pendulisporaceae a myxobacterial family with distinct sporulation behavior and unique specialized metabolism.</title>
        <authorList>
            <person name="Garcia R."/>
            <person name="Popoff A."/>
            <person name="Bader C.D."/>
            <person name="Loehr J."/>
            <person name="Walesch S."/>
            <person name="Walt C."/>
            <person name="Boldt J."/>
            <person name="Bunk B."/>
            <person name="Haeckl F.J.F.P.J."/>
            <person name="Gunesch A.P."/>
            <person name="Birkelbach J."/>
            <person name="Nuebel U."/>
            <person name="Pietschmann T."/>
            <person name="Bach T."/>
            <person name="Mueller R."/>
        </authorList>
    </citation>
    <scope>NUCLEOTIDE SEQUENCE [LARGE SCALE GENOMIC DNA]</scope>
    <source>
        <strain evidence="6 7">MSr11954</strain>
    </source>
</reference>